<sequence>MSLPKFNEACLELYTPNLSLETYPTRSFRFLSKLLPAEFIAFGSLQLDSQNLSIDLSESVSNFAQVMPIFAELMGQYDLFRWDPTVNNGKPFTTSDFFSSRQFKQLDIYEDVFKALGVTNHCAVLIPGYHNEINFVGIERKGSVDYSPRERKLLLLAQSQLANARALAHEHSKASHRAIDPRVLNQAGLTPREADVLKWLAEGKSNEEIAILLSISPHTVKSYLKVIFKKISVENRLSAALWAIQTCRHQELNIHSQNRVNLTYPPPSRG</sequence>
<keyword evidence="1" id="KW-0805">Transcription regulation</keyword>
<evidence type="ECO:0000256" key="1">
    <source>
        <dbReference type="ARBA" id="ARBA00023015"/>
    </source>
</evidence>
<feature type="domain" description="HTH luxR-type" evidence="4">
    <location>
        <begin position="182"/>
        <end position="247"/>
    </location>
</feature>
<keyword evidence="6" id="KW-1185">Reference proteome</keyword>
<keyword evidence="2" id="KW-0238">DNA-binding</keyword>
<dbReference type="Pfam" id="PF00196">
    <property type="entry name" value="GerE"/>
    <property type="match status" value="1"/>
</dbReference>
<evidence type="ECO:0000259" key="4">
    <source>
        <dbReference type="PROSITE" id="PS50043"/>
    </source>
</evidence>
<name>A0ABU1AXD9_9BACT</name>
<dbReference type="Gene3D" id="1.10.10.10">
    <property type="entry name" value="Winged helix-like DNA-binding domain superfamily/Winged helix DNA-binding domain"/>
    <property type="match status" value="1"/>
</dbReference>
<keyword evidence="3" id="KW-0804">Transcription</keyword>
<dbReference type="PROSITE" id="PS50043">
    <property type="entry name" value="HTH_LUXR_2"/>
    <property type="match status" value="1"/>
</dbReference>
<evidence type="ECO:0000313" key="6">
    <source>
        <dbReference type="Proteomes" id="UP001225316"/>
    </source>
</evidence>
<protein>
    <submittedName>
        <fullName evidence="5">LuxR C-terminal-related transcriptional regulator</fullName>
    </submittedName>
</protein>
<dbReference type="SMART" id="SM00421">
    <property type="entry name" value="HTH_LUXR"/>
    <property type="match status" value="1"/>
</dbReference>
<proteinExistence type="predicted"/>
<evidence type="ECO:0000313" key="5">
    <source>
        <dbReference type="EMBL" id="MDQ8208816.1"/>
    </source>
</evidence>
<accession>A0ABU1AXD9</accession>
<comment type="caution">
    <text evidence="5">The sequence shown here is derived from an EMBL/GenBank/DDBJ whole genome shotgun (WGS) entry which is preliminary data.</text>
</comment>
<gene>
    <name evidence="5" type="ORF">QEH52_14915</name>
</gene>
<dbReference type="RefSeq" id="WP_308951512.1">
    <property type="nucleotide sequence ID" value="NZ_JARXHW010000041.1"/>
</dbReference>
<dbReference type="InterPro" id="IPR036388">
    <property type="entry name" value="WH-like_DNA-bd_sf"/>
</dbReference>
<dbReference type="EMBL" id="JARXHW010000041">
    <property type="protein sequence ID" value="MDQ8208816.1"/>
    <property type="molecule type" value="Genomic_DNA"/>
</dbReference>
<dbReference type="PRINTS" id="PR00038">
    <property type="entry name" value="HTHLUXR"/>
</dbReference>
<dbReference type="SUPFAM" id="SSF46894">
    <property type="entry name" value="C-terminal effector domain of the bipartite response regulators"/>
    <property type="match status" value="1"/>
</dbReference>
<organism evidence="5 6">
    <name type="scientific">Thalassobacterium maritimum</name>
    <dbReference type="NCBI Taxonomy" id="3041265"/>
    <lineage>
        <taxon>Bacteria</taxon>
        <taxon>Pseudomonadati</taxon>
        <taxon>Verrucomicrobiota</taxon>
        <taxon>Opitutia</taxon>
        <taxon>Puniceicoccales</taxon>
        <taxon>Coraliomargaritaceae</taxon>
        <taxon>Thalassobacterium</taxon>
    </lineage>
</organism>
<dbReference type="Proteomes" id="UP001225316">
    <property type="component" value="Unassembled WGS sequence"/>
</dbReference>
<dbReference type="InterPro" id="IPR000792">
    <property type="entry name" value="Tscrpt_reg_LuxR_C"/>
</dbReference>
<dbReference type="PANTHER" id="PTHR44688">
    <property type="entry name" value="DNA-BINDING TRANSCRIPTIONAL ACTIVATOR DEVR_DOSR"/>
    <property type="match status" value="1"/>
</dbReference>
<evidence type="ECO:0000256" key="2">
    <source>
        <dbReference type="ARBA" id="ARBA00023125"/>
    </source>
</evidence>
<evidence type="ECO:0000256" key="3">
    <source>
        <dbReference type="ARBA" id="ARBA00023163"/>
    </source>
</evidence>
<dbReference type="PANTHER" id="PTHR44688:SF16">
    <property type="entry name" value="DNA-BINDING TRANSCRIPTIONAL ACTIVATOR DEVR_DOSR"/>
    <property type="match status" value="1"/>
</dbReference>
<dbReference type="InterPro" id="IPR016032">
    <property type="entry name" value="Sig_transdc_resp-reg_C-effctor"/>
</dbReference>
<dbReference type="CDD" id="cd06170">
    <property type="entry name" value="LuxR_C_like"/>
    <property type="match status" value="1"/>
</dbReference>
<reference evidence="5 6" key="1">
    <citation type="submission" date="2023-04" db="EMBL/GenBank/DDBJ databases">
        <title>A novel bacteria isolated from coastal sediment.</title>
        <authorList>
            <person name="Liu X.-J."/>
            <person name="Du Z.-J."/>
        </authorList>
    </citation>
    <scope>NUCLEOTIDE SEQUENCE [LARGE SCALE GENOMIC DNA]</scope>
    <source>
        <strain evidence="5 6">SDUM461003</strain>
    </source>
</reference>